<feature type="transmembrane region" description="Helical" evidence="11">
    <location>
        <begin position="87"/>
        <end position="104"/>
    </location>
</feature>
<dbReference type="GO" id="GO:0005789">
    <property type="term" value="C:endoplasmic reticulum membrane"/>
    <property type="evidence" value="ECO:0007669"/>
    <property type="project" value="UniProtKB-SubCell"/>
</dbReference>
<dbReference type="Pfam" id="PF03982">
    <property type="entry name" value="DAGAT"/>
    <property type="match status" value="1"/>
</dbReference>
<evidence type="ECO:0000256" key="8">
    <source>
        <dbReference type="ARBA" id="ARBA00023098"/>
    </source>
</evidence>
<sequence>MTFDTQSPRPPQAVAYTASASKQSKHSPQAGTARDLRADNRKPSIPAMPLHEHVFAAFTLGLLCGWAYVLIALYAWLSYKVLAHQDVVAGTVLATIISMGYWPADHTPWESFLRSWVFRVWRKYFDWEMKITVPLDPKRKYLFAEFPHGIFPMGSVLSASVVQEFFPGQKICGMGASVIYRGPVYRHFMSWIGTRPATKENFKAAYEGDWHTVVLPGGIAEIYLVSRAEERVYLRRRRGFVRVAVQNGADLVPMFLFGNSRILDLVPLGGGADADANRLSRACRRARCAAALFKGRFGLPIPYRQKIVLVSGKPIQVEQQDNPPQEYIDKLHAQFVASLEALYREHRPGWEDRPLVVT</sequence>
<dbReference type="AlphaFoldDB" id="A0A6V1SPI9"/>
<reference evidence="13" key="1">
    <citation type="submission" date="2021-01" db="EMBL/GenBank/DDBJ databases">
        <authorList>
            <person name="Corre E."/>
            <person name="Pelletier E."/>
            <person name="Niang G."/>
            <person name="Scheremetjew M."/>
            <person name="Finn R."/>
            <person name="Kale V."/>
            <person name="Holt S."/>
            <person name="Cochrane G."/>
            <person name="Meng A."/>
            <person name="Brown T."/>
            <person name="Cohen L."/>
        </authorList>
    </citation>
    <scope>NUCLEOTIDE SEQUENCE</scope>
    <source>
        <strain evidence="13">CCMP3107</strain>
    </source>
</reference>
<keyword evidence="8" id="KW-0443">Lipid metabolism</keyword>
<feature type="region of interest" description="Disordered" evidence="12">
    <location>
        <begin position="1"/>
        <end position="36"/>
    </location>
</feature>
<feature type="transmembrane region" description="Helical" evidence="11">
    <location>
        <begin position="54"/>
        <end position="75"/>
    </location>
</feature>
<evidence type="ECO:0000256" key="5">
    <source>
        <dbReference type="ARBA" id="ARBA00022692"/>
    </source>
</evidence>
<evidence type="ECO:0000256" key="2">
    <source>
        <dbReference type="ARBA" id="ARBA00005420"/>
    </source>
</evidence>
<evidence type="ECO:0000256" key="1">
    <source>
        <dbReference type="ARBA" id="ARBA00004477"/>
    </source>
</evidence>
<dbReference type="PANTHER" id="PTHR12317">
    <property type="entry name" value="DIACYLGLYCEROL O-ACYLTRANSFERASE"/>
    <property type="match status" value="1"/>
</dbReference>
<comment type="subcellular location">
    <subcellularLocation>
        <location evidence="1 11">Endoplasmic reticulum membrane</location>
        <topology evidence="1 11">Multi-pass membrane protein</topology>
    </subcellularLocation>
</comment>
<evidence type="ECO:0000256" key="11">
    <source>
        <dbReference type="RuleBase" id="RU367023"/>
    </source>
</evidence>
<evidence type="ECO:0000256" key="3">
    <source>
        <dbReference type="ARBA" id="ARBA00022516"/>
    </source>
</evidence>
<keyword evidence="5 11" id="KW-0812">Transmembrane</keyword>
<evidence type="ECO:0000256" key="9">
    <source>
        <dbReference type="ARBA" id="ARBA00023136"/>
    </source>
</evidence>
<evidence type="ECO:0000256" key="4">
    <source>
        <dbReference type="ARBA" id="ARBA00022679"/>
    </source>
</evidence>
<feature type="compositionally biased region" description="Polar residues" evidence="12">
    <location>
        <begin position="18"/>
        <end position="30"/>
    </location>
</feature>
<dbReference type="PANTHER" id="PTHR12317:SF63">
    <property type="entry name" value="DIACYLGLYCEROL O-ACYLTRANSFERASE 2"/>
    <property type="match status" value="1"/>
</dbReference>
<dbReference type="GO" id="GO:0019432">
    <property type="term" value="P:triglyceride biosynthetic process"/>
    <property type="evidence" value="ECO:0007669"/>
    <property type="project" value="TreeGrafter"/>
</dbReference>
<accession>A0A6V1SPI9</accession>
<keyword evidence="6 11" id="KW-0256">Endoplasmic reticulum</keyword>
<dbReference type="GO" id="GO:0004144">
    <property type="term" value="F:diacylglycerol O-acyltransferase activity"/>
    <property type="evidence" value="ECO:0007669"/>
    <property type="project" value="TreeGrafter"/>
</dbReference>
<keyword evidence="7 11" id="KW-1133">Transmembrane helix</keyword>
<evidence type="ECO:0000313" key="13">
    <source>
        <dbReference type="EMBL" id="CAE0637755.1"/>
    </source>
</evidence>
<dbReference type="EC" id="2.3.1.-" evidence="11"/>
<organism evidence="13">
    <name type="scientific">Heterosigma akashiwo</name>
    <name type="common">Chromophytic alga</name>
    <name type="synonym">Heterosigma carterae</name>
    <dbReference type="NCBI Taxonomy" id="2829"/>
    <lineage>
        <taxon>Eukaryota</taxon>
        <taxon>Sar</taxon>
        <taxon>Stramenopiles</taxon>
        <taxon>Ochrophyta</taxon>
        <taxon>Raphidophyceae</taxon>
        <taxon>Chattonellales</taxon>
        <taxon>Chattonellaceae</taxon>
        <taxon>Heterosigma</taxon>
    </lineage>
</organism>
<keyword evidence="3" id="KW-0444">Lipid biosynthesis</keyword>
<keyword evidence="10" id="KW-0012">Acyltransferase</keyword>
<dbReference type="EMBL" id="HBIU01035919">
    <property type="protein sequence ID" value="CAE0637755.1"/>
    <property type="molecule type" value="Transcribed_RNA"/>
</dbReference>
<evidence type="ECO:0000256" key="12">
    <source>
        <dbReference type="SAM" id="MobiDB-lite"/>
    </source>
</evidence>
<gene>
    <name evidence="13" type="ORF">HAKA00212_LOCUS16532</name>
</gene>
<name>A0A6V1SPI9_HETAK</name>
<keyword evidence="9 11" id="KW-0472">Membrane</keyword>
<evidence type="ECO:0000256" key="6">
    <source>
        <dbReference type="ARBA" id="ARBA00022824"/>
    </source>
</evidence>
<proteinExistence type="inferred from homology"/>
<dbReference type="CDD" id="cd07987">
    <property type="entry name" value="LPLAT_MGAT-like"/>
    <property type="match status" value="1"/>
</dbReference>
<evidence type="ECO:0000256" key="10">
    <source>
        <dbReference type="ARBA" id="ARBA00023315"/>
    </source>
</evidence>
<keyword evidence="4 11" id="KW-0808">Transferase</keyword>
<comment type="similarity">
    <text evidence="2 11">Belongs to the diacylglycerol acyltransferase family.</text>
</comment>
<evidence type="ECO:0000256" key="7">
    <source>
        <dbReference type="ARBA" id="ARBA00022989"/>
    </source>
</evidence>
<dbReference type="InterPro" id="IPR007130">
    <property type="entry name" value="DAGAT"/>
</dbReference>
<protein>
    <recommendedName>
        <fullName evidence="11">Acyltransferase</fullName>
        <ecNumber evidence="11">2.3.1.-</ecNumber>
    </recommendedName>
</protein>